<evidence type="ECO:0000313" key="1">
    <source>
        <dbReference type="EMBL" id="CRL18302.1"/>
    </source>
</evidence>
<name>A0A0G4NW52_PENC3</name>
<evidence type="ECO:0000313" key="2">
    <source>
        <dbReference type="Proteomes" id="UP000053732"/>
    </source>
</evidence>
<keyword evidence="2" id="KW-1185">Reference proteome</keyword>
<accession>A0A0G4NW52</accession>
<protein>
    <submittedName>
        <fullName evidence="1">Str. FM013</fullName>
    </submittedName>
</protein>
<dbReference type="Proteomes" id="UP000053732">
    <property type="component" value="Unassembled WGS sequence"/>
</dbReference>
<dbReference type="AlphaFoldDB" id="A0A0G4NW52"/>
<sequence length="51" mass="5596">MIFDVTLHPSYLRSDLQYGAVQHPSIDATPRSENVLIGEAKVSALRKVGSK</sequence>
<gene>
    <name evidence="1" type="ORF">PCAMFM013_S002g000172</name>
</gene>
<reference evidence="1 2" key="1">
    <citation type="journal article" date="2014" name="Nat. Commun.">
        <title>Multiple recent horizontal transfers of a large genomic region in cheese making fungi.</title>
        <authorList>
            <person name="Cheeseman K."/>
            <person name="Ropars J."/>
            <person name="Renault P."/>
            <person name="Dupont J."/>
            <person name="Gouzy J."/>
            <person name="Branca A."/>
            <person name="Abraham A.L."/>
            <person name="Ceppi M."/>
            <person name="Conseiller E."/>
            <person name="Debuchy R."/>
            <person name="Malagnac F."/>
            <person name="Goarin A."/>
            <person name="Silar P."/>
            <person name="Lacoste S."/>
            <person name="Sallet E."/>
            <person name="Bensimon A."/>
            <person name="Giraud T."/>
            <person name="Brygoo Y."/>
        </authorList>
    </citation>
    <scope>NUCLEOTIDE SEQUENCE [LARGE SCALE GENOMIC DNA]</scope>
    <source>
        <strain evidence="2">FM 013</strain>
    </source>
</reference>
<proteinExistence type="predicted"/>
<organism evidence="1 2">
    <name type="scientific">Penicillium camemberti (strain FM 013)</name>
    <dbReference type="NCBI Taxonomy" id="1429867"/>
    <lineage>
        <taxon>Eukaryota</taxon>
        <taxon>Fungi</taxon>
        <taxon>Dikarya</taxon>
        <taxon>Ascomycota</taxon>
        <taxon>Pezizomycotina</taxon>
        <taxon>Eurotiomycetes</taxon>
        <taxon>Eurotiomycetidae</taxon>
        <taxon>Eurotiales</taxon>
        <taxon>Aspergillaceae</taxon>
        <taxon>Penicillium</taxon>
    </lineage>
</organism>
<dbReference type="EMBL" id="HG793135">
    <property type="protein sequence ID" value="CRL18302.1"/>
    <property type="molecule type" value="Genomic_DNA"/>
</dbReference>